<reference evidence="2" key="1">
    <citation type="submission" date="2017-09" db="EMBL/GenBank/DDBJ databases">
        <authorList>
            <person name="Varghese N."/>
            <person name="Submissions S."/>
        </authorList>
    </citation>
    <scope>NUCLEOTIDE SEQUENCE [LARGE SCALE GENOMIC DNA]</scope>
    <source>
        <strain evidence="2">MSL47</strain>
    </source>
</reference>
<evidence type="ECO:0000313" key="1">
    <source>
        <dbReference type="EMBL" id="SNY25346.1"/>
    </source>
</evidence>
<dbReference type="EMBL" id="OBDZ01000009">
    <property type="protein sequence ID" value="SNY25346.1"/>
    <property type="molecule type" value="Genomic_DNA"/>
</dbReference>
<dbReference type="Proteomes" id="UP000219573">
    <property type="component" value="Unassembled WGS sequence"/>
</dbReference>
<dbReference type="AlphaFoldDB" id="A0A285GS59"/>
<dbReference type="OrthoDB" id="2111631at2"/>
<proteinExistence type="predicted"/>
<evidence type="ECO:0000313" key="2">
    <source>
        <dbReference type="Proteomes" id="UP000219573"/>
    </source>
</evidence>
<gene>
    <name evidence="1" type="ORF">SAMN06265827_10970</name>
</gene>
<accession>A0A285GS59</accession>
<name>A0A285GS59_9FIRM</name>
<organism evidence="1 2">
    <name type="scientific">Orenia metallireducens</name>
    <dbReference type="NCBI Taxonomy" id="1413210"/>
    <lineage>
        <taxon>Bacteria</taxon>
        <taxon>Bacillati</taxon>
        <taxon>Bacillota</taxon>
        <taxon>Clostridia</taxon>
        <taxon>Halanaerobiales</taxon>
        <taxon>Halobacteroidaceae</taxon>
        <taxon>Orenia</taxon>
    </lineage>
</organism>
<sequence length="210" mass="24105">MIRSNFRILVILCVVAVSVYSVPIIAKENIETTTKGNVKKVGKEENIKATEKITEKGSNKIIKRSNEGKNRTKDKSFFFLQTSSMTYHWNQNPDRNNDQGLLGLEYHSSSKKRLYGVAHFQNSYFQPTWYLYTGRSYDFKEISNFKLYGKVTYGIISGYDDENGKYSAYMNRLGTFPAVLPSFGMEYRDYALEVSLFGIAGYIVNFGVKF</sequence>
<keyword evidence="2" id="KW-1185">Reference proteome</keyword>
<dbReference type="Gene3D" id="2.40.160.20">
    <property type="match status" value="1"/>
</dbReference>
<protein>
    <submittedName>
        <fullName evidence="1">Uncharacterized protein</fullName>
    </submittedName>
</protein>
<dbReference type="RefSeq" id="WP_097017515.1">
    <property type="nucleotide sequence ID" value="NZ_OBDZ01000009.1"/>
</dbReference>